<reference evidence="1" key="2">
    <citation type="journal article" date="2015" name="Fish Shellfish Immunol.">
        <title>Early steps in the European eel (Anguilla anguilla)-Vibrio vulnificus interaction in the gills: Role of the RtxA13 toxin.</title>
        <authorList>
            <person name="Callol A."/>
            <person name="Pajuelo D."/>
            <person name="Ebbesson L."/>
            <person name="Teles M."/>
            <person name="MacKenzie S."/>
            <person name="Amaro C."/>
        </authorList>
    </citation>
    <scope>NUCLEOTIDE SEQUENCE</scope>
</reference>
<accession>A0A0E9VYP8</accession>
<reference evidence="1" key="1">
    <citation type="submission" date="2014-11" db="EMBL/GenBank/DDBJ databases">
        <authorList>
            <person name="Amaro Gonzalez C."/>
        </authorList>
    </citation>
    <scope>NUCLEOTIDE SEQUENCE</scope>
</reference>
<protein>
    <submittedName>
        <fullName evidence="1">Uncharacterized protein</fullName>
    </submittedName>
</protein>
<name>A0A0E9VYP8_ANGAN</name>
<dbReference type="EMBL" id="GBXM01026214">
    <property type="protein sequence ID" value="JAH82363.1"/>
    <property type="molecule type" value="Transcribed_RNA"/>
</dbReference>
<organism evidence="1">
    <name type="scientific">Anguilla anguilla</name>
    <name type="common">European freshwater eel</name>
    <name type="synonym">Muraena anguilla</name>
    <dbReference type="NCBI Taxonomy" id="7936"/>
    <lineage>
        <taxon>Eukaryota</taxon>
        <taxon>Metazoa</taxon>
        <taxon>Chordata</taxon>
        <taxon>Craniata</taxon>
        <taxon>Vertebrata</taxon>
        <taxon>Euteleostomi</taxon>
        <taxon>Actinopterygii</taxon>
        <taxon>Neopterygii</taxon>
        <taxon>Teleostei</taxon>
        <taxon>Anguilliformes</taxon>
        <taxon>Anguillidae</taxon>
        <taxon>Anguilla</taxon>
    </lineage>
</organism>
<dbReference type="AlphaFoldDB" id="A0A0E9VYP8"/>
<proteinExistence type="predicted"/>
<sequence>MSLGHSCPGLQTCSPLKTKRERKCHLYFFFSFFFPVFIFF</sequence>
<evidence type="ECO:0000313" key="1">
    <source>
        <dbReference type="EMBL" id="JAH82363.1"/>
    </source>
</evidence>